<dbReference type="Proteomes" id="UP000472971">
    <property type="component" value="Unassembled WGS sequence"/>
</dbReference>
<dbReference type="NCBIfam" id="TIGR01891">
    <property type="entry name" value="amidohydrolases"/>
    <property type="match status" value="1"/>
</dbReference>
<feature type="binding site" evidence="2">
    <location>
        <position position="104"/>
    </location>
    <ligand>
        <name>Mn(2+)</name>
        <dbReference type="ChEBI" id="CHEBI:29035"/>
        <label>2</label>
    </ligand>
</feature>
<keyword evidence="2" id="KW-0479">Metal-binding</keyword>
<dbReference type="Gene3D" id="3.40.630.10">
    <property type="entry name" value="Zn peptidases"/>
    <property type="match status" value="1"/>
</dbReference>
<dbReference type="SUPFAM" id="SSF53187">
    <property type="entry name" value="Zn-dependent exopeptidases"/>
    <property type="match status" value="1"/>
</dbReference>
<comment type="caution">
    <text evidence="5">The sequence shown here is derived from an EMBL/GenBank/DDBJ whole genome shotgun (WGS) entry which is preliminary data.</text>
</comment>
<dbReference type="AlphaFoldDB" id="A0A6B3VWW1"/>
<feature type="binding site" evidence="2">
    <location>
        <position position="364"/>
    </location>
    <ligand>
        <name>Mn(2+)</name>
        <dbReference type="ChEBI" id="CHEBI:29035"/>
        <label>2</label>
    </ligand>
</feature>
<dbReference type="FunFam" id="3.30.70.360:FF:000001">
    <property type="entry name" value="N-acetyldiaminopimelate deacetylase"/>
    <property type="match status" value="1"/>
</dbReference>
<keyword evidence="6" id="KW-1185">Reference proteome</keyword>
<dbReference type="InterPro" id="IPR036264">
    <property type="entry name" value="Bact_exopeptidase_dim_dom"/>
</dbReference>
<dbReference type="InterPro" id="IPR011650">
    <property type="entry name" value="Peptidase_M20_dimer"/>
</dbReference>
<reference evidence="5 6" key="1">
    <citation type="submission" date="2020-02" db="EMBL/GenBank/DDBJ databases">
        <title>Bacillus aquiflavi sp. nov., isolated from yellow water of strong flavor Chinese baijiu in Yibin region of China.</title>
        <authorList>
            <person name="Xie J."/>
        </authorList>
    </citation>
    <scope>NUCLEOTIDE SEQUENCE [LARGE SCALE GENOMIC DNA]</scope>
    <source>
        <strain evidence="5 6">3H-10</strain>
    </source>
</reference>
<dbReference type="GO" id="GO:0050118">
    <property type="term" value="F:N-acetyldiaminopimelate deacetylase activity"/>
    <property type="evidence" value="ECO:0007669"/>
    <property type="project" value="UniProtKB-ARBA"/>
</dbReference>
<gene>
    <name evidence="5" type="ORF">G4D64_00360</name>
    <name evidence="4" type="ORF">H1Z61_00360</name>
</gene>
<dbReference type="EMBL" id="JACEIO010000001">
    <property type="protein sequence ID" value="MBA4535620.1"/>
    <property type="molecule type" value="Genomic_DNA"/>
</dbReference>
<evidence type="ECO:0000313" key="5">
    <source>
        <dbReference type="EMBL" id="NEY79996.1"/>
    </source>
</evidence>
<keyword evidence="1 5" id="KW-0378">Hydrolase</keyword>
<accession>A0A6B3VWW1</accession>
<dbReference type="PANTHER" id="PTHR11014">
    <property type="entry name" value="PEPTIDASE M20 FAMILY MEMBER"/>
    <property type="match status" value="1"/>
</dbReference>
<feature type="binding site" evidence="2">
    <location>
        <position position="140"/>
    </location>
    <ligand>
        <name>Mn(2+)</name>
        <dbReference type="ChEBI" id="CHEBI:29035"/>
        <label>2</label>
    </ligand>
</feature>
<feature type="binding site" evidence="2">
    <location>
        <position position="165"/>
    </location>
    <ligand>
        <name>Mn(2+)</name>
        <dbReference type="ChEBI" id="CHEBI:29035"/>
        <label>2</label>
    </ligand>
</feature>
<sequence length="392" mass="42564">MEGRQLEEQIEEVYESVIKWRRYLHQHPELSFQEVNTSQFIFDTLSNFENLELSRPTKTSVVARLKGTKPGKRVALRADIDALPIKEETGLPFASKNNGVMHACGHDGHTAMLLGAAKVLSESIDELSGEIIFIFQHAEEVPPGGAQELVKAGVVNGIDKIIGMHLMPAIPLGKIGITLGASTTASDLFDIIVQGKAGHASSPQDSIDSLAIGAQIVSSLHHIVSRDISPLESSVISVTRFHSGDAYNVIPGTATIGGSVRSFSEEVREKLRQRIEEVAQGVATAYGAKITFQYMYGYSAVVNDETVTKELLAVIKKQFPDNCIEFLPPMLGGEDFSAFSNEIPGCYIRLGAGNVDKGIIHPLHHPSFNIEELALKYGVKIYVNAALSLTKS</sequence>
<proteinExistence type="predicted"/>
<evidence type="ECO:0000313" key="4">
    <source>
        <dbReference type="EMBL" id="MBA4535620.1"/>
    </source>
</evidence>
<evidence type="ECO:0000313" key="6">
    <source>
        <dbReference type="Proteomes" id="UP000472971"/>
    </source>
</evidence>
<dbReference type="SUPFAM" id="SSF55031">
    <property type="entry name" value="Bacterial exopeptidase dimerisation domain"/>
    <property type="match status" value="1"/>
</dbReference>
<organism evidence="5 6">
    <name type="scientific">Bacillus aquiflavi</name>
    <dbReference type="NCBI Taxonomy" id="2672567"/>
    <lineage>
        <taxon>Bacteria</taxon>
        <taxon>Bacillati</taxon>
        <taxon>Bacillota</taxon>
        <taxon>Bacilli</taxon>
        <taxon>Bacillales</taxon>
        <taxon>Bacillaceae</taxon>
        <taxon>Bacillus</taxon>
    </lineage>
</organism>
<dbReference type="PANTHER" id="PTHR11014:SF63">
    <property type="entry name" value="METALLOPEPTIDASE, PUTATIVE (AFU_ORTHOLOGUE AFUA_6G09600)-RELATED"/>
    <property type="match status" value="1"/>
</dbReference>
<dbReference type="Pfam" id="PF01546">
    <property type="entry name" value="Peptidase_M20"/>
    <property type="match status" value="1"/>
</dbReference>
<evidence type="ECO:0000313" key="7">
    <source>
        <dbReference type="Proteomes" id="UP000570010"/>
    </source>
</evidence>
<dbReference type="Gene3D" id="3.30.70.360">
    <property type="match status" value="1"/>
</dbReference>
<dbReference type="Proteomes" id="UP000570010">
    <property type="component" value="Unassembled WGS sequence"/>
</dbReference>
<dbReference type="GO" id="GO:0019877">
    <property type="term" value="P:diaminopimelate biosynthetic process"/>
    <property type="evidence" value="ECO:0007669"/>
    <property type="project" value="UniProtKB-ARBA"/>
</dbReference>
<dbReference type="Pfam" id="PF07687">
    <property type="entry name" value="M20_dimer"/>
    <property type="match status" value="1"/>
</dbReference>
<dbReference type="InterPro" id="IPR002933">
    <property type="entry name" value="Peptidase_M20"/>
</dbReference>
<name>A0A6B3VWW1_9BACI</name>
<comment type="cofactor">
    <cofactor evidence="2">
        <name>Mn(2+)</name>
        <dbReference type="ChEBI" id="CHEBI:29035"/>
    </cofactor>
    <text evidence="2">The Mn(2+) ion enhances activity.</text>
</comment>
<dbReference type="RefSeq" id="WP_163238926.1">
    <property type="nucleotide sequence ID" value="NZ_CP082780.1"/>
</dbReference>
<keyword evidence="2" id="KW-0464">Manganese</keyword>
<protein>
    <submittedName>
        <fullName evidence="5">Amidohydrolase</fullName>
    </submittedName>
</protein>
<dbReference type="PIRSF" id="PIRSF005962">
    <property type="entry name" value="Pept_M20D_amidohydro"/>
    <property type="match status" value="1"/>
</dbReference>
<dbReference type="InterPro" id="IPR017439">
    <property type="entry name" value="Amidohydrolase"/>
</dbReference>
<feature type="binding site" evidence="2">
    <location>
        <position position="106"/>
    </location>
    <ligand>
        <name>Mn(2+)</name>
        <dbReference type="ChEBI" id="CHEBI:29035"/>
        <label>2</label>
    </ligand>
</feature>
<feature type="domain" description="Peptidase M20 dimerisation" evidence="3">
    <location>
        <begin position="189"/>
        <end position="280"/>
    </location>
</feature>
<reference evidence="4 7" key="2">
    <citation type="submission" date="2020-07" db="EMBL/GenBank/DDBJ databases">
        <authorList>
            <person name="Feng H."/>
        </authorList>
    </citation>
    <scope>NUCLEOTIDE SEQUENCE [LARGE SCALE GENOMIC DNA]</scope>
    <source>
        <strain evidence="4">S-12</strain>
        <strain evidence="7">s-12</strain>
    </source>
</reference>
<evidence type="ECO:0000259" key="3">
    <source>
        <dbReference type="Pfam" id="PF07687"/>
    </source>
</evidence>
<dbReference type="EMBL" id="JAAIWN010000001">
    <property type="protein sequence ID" value="NEY79996.1"/>
    <property type="molecule type" value="Genomic_DNA"/>
</dbReference>
<evidence type="ECO:0000256" key="2">
    <source>
        <dbReference type="PIRSR" id="PIRSR005962-1"/>
    </source>
</evidence>
<dbReference type="GO" id="GO:0046872">
    <property type="term" value="F:metal ion binding"/>
    <property type="evidence" value="ECO:0007669"/>
    <property type="project" value="UniProtKB-KW"/>
</dbReference>
<evidence type="ECO:0000256" key="1">
    <source>
        <dbReference type="ARBA" id="ARBA00022801"/>
    </source>
</evidence>